<accession>A0A9W8E335</accession>
<reference evidence="2" key="1">
    <citation type="submission" date="2022-07" db="EMBL/GenBank/DDBJ databases">
        <title>Phylogenomic reconstructions and comparative analyses of Kickxellomycotina fungi.</title>
        <authorList>
            <person name="Reynolds N.K."/>
            <person name="Stajich J.E."/>
            <person name="Barry K."/>
            <person name="Grigoriev I.V."/>
            <person name="Crous P."/>
            <person name="Smith M.E."/>
        </authorList>
    </citation>
    <scope>NUCLEOTIDE SEQUENCE</scope>
    <source>
        <strain evidence="2">RSA 861</strain>
    </source>
</reference>
<evidence type="ECO:0000313" key="3">
    <source>
        <dbReference type="Proteomes" id="UP001150569"/>
    </source>
</evidence>
<dbReference type="AlphaFoldDB" id="A0A9W8E335"/>
<sequence>MKFFTTVFIAAATVATVIAHPQPIQDQHLQRRVVAGVAGAIAGYKLAGSIAEKQELGKFKTGLAKATGAIGGYISAEKLADHFKKEGDKQ</sequence>
<feature type="chain" id="PRO_5040968496" evidence="1">
    <location>
        <begin position="20"/>
        <end position="90"/>
    </location>
</feature>
<evidence type="ECO:0000256" key="1">
    <source>
        <dbReference type="SAM" id="SignalP"/>
    </source>
</evidence>
<dbReference type="Proteomes" id="UP001150569">
    <property type="component" value="Unassembled WGS sequence"/>
</dbReference>
<protein>
    <submittedName>
        <fullName evidence="2">Uncharacterized protein</fullName>
    </submittedName>
</protein>
<keyword evidence="1" id="KW-0732">Signal</keyword>
<name>A0A9W8E335_9FUNG</name>
<comment type="caution">
    <text evidence="2">The sequence shown here is derived from an EMBL/GenBank/DDBJ whole genome shotgun (WGS) entry which is preliminary data.</text>
</comment>
<dbReference type="EMBL" id="JANBPT010000022">
    <property type="protein sequence ID" value="KAJ1929846.1"/>
    <property type="molecule type" value="Genomic_DNA"/>
</dbReference>
<proteinExistence type="predicted"/>
<evidence type="ECO:0000313" key="2">
    <source>
        <dbReference type="EMBL" id="KAJ1929846.1"/>
    </source>
</evidence>
<keyword evidence="3" id="KW-1185">Reference proteome</keyword>
<feature type="signal peptide" evidence="1">
    <location>
        <begin position="1"/>
        <end position="19"/>
    </location>
</feature>
<gene>
    <name evidence="2" type="ORF">IWQ60_000807</name>
</gene>
<organism evidence="2 3">
    <name type="scientific">Tieghemiomyces parasiticus</name>
    <dbReference type="NCBI Taxonomy" id="78921"/>
    <lineage>
        <taxon>Eukaryota</taxon>
        <taxon>Fungi</taxon>
        <taxon>Fungi incertae sedis</taxon>
        <taxon>Zoopagomycota</taxon>
        <taxon>Kickxellomycotina</taxon>
        <taxon>Dimargaritomycetes</taxon>
        <taxon>Dimargaritales</taxon>
        <taxon>Dimargaritaceae</taxon>
        <taxon>Tieghemiomyces</taxon>
    </lineage>
</organism>